<proteinExistence type="predicted"/>
<dbReference type="KEGG" id="aev:EI546_15025"/>
<reference evidence="2 3" key="1">
    <citation type="submission" date="2019-01" db="EMBL/GenBank/DDBJ databases">
        <title>Complete genome sequencing of Aequorivita sp. H23M31.</title>
        <authorList>
            <person name="Bae J.-W."/>
        </authorList>
    </citation>
    <scope>NUCLEOTIDE SEQUENCE [LARGE SCALE GENOMIC DNA]</scope>
    <source>
        <strain evidence="2 3">H23M31</strain>
    </source>
</reference>
<dbReference type="OrthoDB" id="709028at2"/>
<keyword evidence="1" id="KW-0812">Transmembrane</keyword>
<evidence type="ECO:0000313" key="3">
    <source>
        <dbReference type="Proteomes" id="UP000285517"/>
    </source>
</evidence>
<name>A0A410G6L9_9FLAO</name>
<feature type="transmembrane region" description="Helical" evidence="1">
    <location>
        <begin position="37"/>
        <end position="57"/>
    </location>
</feature>
<accession>A0A410G6L9</accession>
<dbReference type="EMBL" id="CP034951">
    <property type="protein sequence ID" value="QAA82949.1"/>
    <property type="molecule type" value="Genomic_DNA"/>
</dbReference>
<feature type="transmembrane region" description="Helical" evidence="1">
    <location>
        <begin position="174"/>
        <end position="195"/>
    </location>
</feature>
<keyword evidence="1" id="KW-0472">Membrane</keyword>
<sequence length="215" mass="25730">MDELELLKSRWQDQDPKLPQLTYNEIYKMLLKKSSSIVKWILFISIGEILLWSSLAFLVPESSQRFSRDIGLKEMMFASNILYYAVFIFFIILFYRNYRKISATDSIKELMGNIIRTRRTVKYFIIYNLASAFLMLLAVNIFYYTNQDLVFQLMVKDYGVVATMNQDQFFTTFFLIQFIIGLGVIVLIILFYRFVYGTLLRRLKRNYQELRKMED</sequence>
<dbReference type="AlphaFoldDB" id="A0A410G6L9"/>
<keyword evidence="3" id="KW-1185">Reference proteome</keyword>
<keyword evidence="1" id="KW-1133">Transmembrane helix</keyword>
<dbReference type="Proteomes" id="UP000285517">
    <property type="component" value="Chromosome"/>
</dbReference>
<protein>
    <submittedName>
        <fullName evidence="2">Uncharacterized protein</fullName>
    </submittedName>
</protein>
<organism evidence="2 3">
    <name type="scientific">Aequorivita ciconiae</name>
    <dbReference type="NCBI Taxonomy" id="2494375"/>
    <lineage>
        <taxon>Bacteria</taxon>
        <taxon>Pseudomonadati</taxon>
        <taxon>Bacteroidota</taxon>
        <taxon>Flavobacteriia</taxon>
        <taxon>Flavobacteriales</taxon>
        <taxon>Flavobacteriaceae</taxon>
        <taxon>Aequorivita</taxon>
    </lineage>
</organism>
<evidence type="ECO:0000313" key="2">
    <source>
        <dbReference type="EMBL" id="QAA82949.1"/>
    </source>
</evidence>
<gene>
    <name evidence="2" type="ORF">EI546_15025</name>
</gene>
<feature type="transmembrane region" description="Helical" evidence="1">
    <location>
        <begin position="77"/>
        <end position="95"/>
    </location>
</feature>
<feature type="transmembrane region" description="Helical" evidence="1">
    <location>
        <begin position="124"/>
        <end position="144"/>
    </location>
</feature>
<dbReference type="RefSeq" id="WP_128251313.1">
    <property type="nucleotide sequence ID" value="NZ_CP034951.1"/>
</dbReference>
<evidence type="ECO:0000256" key="1">
    <source>
        <dbReference type="SAM" id="Phobius"/>
    </source>
</evidence>